<dbReference type="PROSITE" id="PS50850">
    <property type="entry name" value="MFS"/>
    <property type="match status" value="1"/>
</dbReference>
<dbReference type="AlphaFoldDB" id="A0A382BK25"/>
<accession>A0A382BK25</accession>
<feature type="transmembrane region" description="Helical" evidence="1">
    <location>
        <begin position="246"/>
        <end position="267"/>
    </location>
</feature>
<keyword evidence="1" id="KW-1133">Transmembrane helix</keyword>
<dbReference type="InterPro" id="IPR011701">
    <property type="entry name" value="MFS"/>
</dbReference>
<dbReference type="Pfam" id="PF07690">
    <property type="entry name" value="MFS_1"/>
    <property type="match status" value="1"/>
</dbReference>
<protein>
    <recommendedName>
        <fullName evidence="2">Major facilitator superfamily (MFS) profile domain-containing protein</fullName>
    </recommendedName>
</protein>
<dbReference type="EMBL" id="UINC01029988">
    <property type="protein sequence ID" value="SVB13652.1"/>
    <property type="molecule type" value="Genomic_DNA"/>
</dbReference>
<name>A0A382BK25_9ZZZZ</name>
<reference evidence="3" key="1">
    <citation type="submission" date="2018-05" db="EMBL/GenBank/DDBJ databases">
        <authorList>
            <person name="Lanie J.A."/>
            <person name="Ng W.-L."/>
            <person name="Kazmierczak K.M."/>
            <person name="Andrzejewski T.M."/>
            <person name="Davidsen T.M."/>
            <person name="Wayne K.J."/>
            <person name="Tettelin H."/>
            <person name="Glass J.I."/>
            <person name="Rusch D."/>
            <person name="Podicherti R."/>
            <person name="Tsui H.-C.T."/>
            <person name="Winkler M.E."/>
        </authorList>
    </citation>
    <scope>NUCLEOTIDE SEQUENCE</scope>
</reference>
<evidence type="ECO:0000313" key="3">
    <source>
        <dbReference type="EMBL" id="SVB13652.1"/>
    </source>
</evidence>
<feature type="transmembrane region" description="Helical" evidence="1">
    <location>
        <begin position="197"/>
        <end position="217"/>
    </location>
</feature>
<keyword evidence="1" id="KW-0472">Membrane</keyword>
<gene>
    <name evidence="3" type="ORF">METZ01_LOCUS166506</name>
</gene>
<feature type="transmembrane region" description="Helical" evidence="1">
    <location>
        <begin position="108"/>
        <end position="127"/>
    </location>
</feature>
<dbReference type="PANTHER" id="PTHR11360:SF290">
    <property type="entry name" value="MONOCARBOXYLATE MFS PERMEASE"/>
    <property type="match status" value="1"/>
</dbReference>
<feature type="transmembrane region" description="Helical" evidence="1">
    <location>
        <begin position="133"/>
        <end position="157"/>
    </location>
</feature>
<keyword evidence="1" id="KW-0812">Transmembrane</keyword>
<dbReference type="Gene3D" id="1.20.1250.20">
    <property type="entry name" value="MFS general substrate transporter like domains"/>
    <property type="match status" value="2"/>
</dbReference>
<dbReference type="PANTHER" id="PTHR11360">
    <property type="entry name" value="MONOCARBOXYLATE TRANSPORTER"/>
    <property type="match status" value="1"/>
</dbReference>
<dbReference type="InterPro" id="IPR050327">
    <property type="entry name" value="Proton-linked_MCT"/>
</dbReference>
<dbReference type="InterPro" id="IPR036259">
    <property type="entry name" value="MFS_trans_sf"/>
</dbReference>
<feature type="transmembrane region" description="Helical" evidence="1">
    <location>
        <begin position="169"/>
        <end position="191"/>
    </location>
</feature>
<feature type="transmembrane region" description="Helical" evidence="1">
    <location>
        <begin position="279"/>
        <end position="299"/>
    </location>
</feature>
<feature type="domain" description="Major facilitator superfamily (MFS) profile" evidence="2">
    <location>
        <begin position="39"/>
        <end position="424"/>
    </location>
</feature>
<dbReference type="CDD" id="cd17355">
    <property type="entry name" value="MFS_YcxA_like"/>
    <property type="match status" value="1"/>
</dbReference>
<sequence>MPSDRCTGDRYTVHAFAPVLSNLDIRHVYGSSVIARLDRRYLIVLGACLTQFTVVGLLFSYGLFFKSFELEYGWSRTLLSSCLSLAFLVGGILSSFGGYLSDRYGPRLILAGAGALCGVGYALLSQVTQPWQLFAVFGLFIGVAMATNDVVTLSTIARQFERRRGIMTGVVKVGTAAGQISLPLVAAFLIALYDWRLALLSLGIGAAAVLLFAALLMKSPSASGGTDDKTEAAGVRLRDVRRSRTFWMLCAIQFTFISSLTTIPLHIAVHGMDLGMSPALAAMLLSVIGATSVVGRLSVGALIDRIGGRRALIFCFLPLTASLLMFLAISAPWLLFASVAVYGFGHGGLFTVMSPTVAEYFGLKAHGAIFGGVLFFGTIGAASGPIMAGSIFDLTDSYAPAFAVLAALATLGLTLVLRLPASRPTVDGD</sequence>
<feature type="transmembrane region" description="Helical" evidence="1">
    <location>
        <begin position="368"/>
        <end position="392"/>
    </location>
</feature>
<feature type="transmembrane region" description="Helical" evidence="1">
    <location>
        <begin position="311"/>
        <end position="335"/>
    </location>
</feature>
<dbReference type="GO" id="GO:0022857">
    <property type="term" value="F:transmembrane transporter activity"/>
    <property type="evidence" value="ECO:0007669"/>
    <property type="project" value="InterPro"/>
</dbReference>
<evidence type="ECO:0000259" key="2">
    <source>
        <dbReference type="PROSITE" id="PS50850"/>
    </source>
</evidence>
<feature type="transmembrane region" description="Helical" evidence="1">
    <location>
        <begin position="398"/>
        <end position="417"/>
    </location>
</feature>
<evidence type="ECO:0000256" key="1">
    <source>
        <dbReference type="SAM" id="Phobius"/>
    </source>
</evidence>
<dbReference type="SUPFAM" id="SSF103473">
    <property type="entry name" value="MFS general substrate transporter"/>
    <property type="match status" value="1"/>
</dbReference>
<organism evidence="3">
    <name type="scientific">marine metagenome</name>
    <dbReference type="NCBI Taxonomy" id="408172"/>
    <lineage>
        <taxon>unclassified sequences</taxon>
        <taxon>metagenomes</taxon>
        <taxon>ecological metagenomes</taxon>
    </lineage>
</organism>
<dbReference type="InterPro" id="IPR020846">
    <property type="entry name" value="MFS_dom"/>
</dbReference>
<feature type="transmembrane region" description="Helical" evidence="1">
    <location>
        <begin position="41"/>
        <end position="65"/>
    </location>
</feature>
<feature type="transmembrane region" description="Helical" evidence="1">
    <location>
        <begin position="77"/>
        <end position="96"/>
    </location>
</feature>
<proteinExistence type="predicted"/>
<feature type="transmembrane region" description="Helical" evidence="1">
    <location>
        <begin position="341"/>
        <end position="361"/>
    </location>
</feature>